<proteinExistence type="inferred from homology"/>
<dbReference type="EC" id="2.3.1.-" evidence="5"/>
<evidence type="ECO:0000256" key="3">
    <source>
        <dbReference type="ARBA" id="ARBA00022679"/>
    </source>
</evidence>
<evidence type="ECO:0000313" key="6">
    <source>
        <dbReference type="EMBL" id="XCD19305.1"/>
    </source>
</evidence>
<evidence type="ECO:0000256" key="5">
    <source>
        <dbReference type="RuleBase" id="RU365031"/>
    </source>
</evidence>
<dbReference type="KEGG" id="vck:PG915_24420"/>
<reference evidence="6" key="1">
    <citation type="submission" date="2023-01" db="EMBL/GenBank/DDBJ databases">
        <title>Vibrio sp. CB1-14 genome sequencing.</title>
        <authorList>
            <person name="Otstavnykh N."/>
            <person name="Isaeva M."/>
            <person name="Meleshko D."/>
        </authorList>
    </citation>
    <scope>NUCLEOTIDE SEQUENCE</scope>
    <source>
        <strain evidence="6">CB1-14</strain>
        <plasmid evidence="6">p1</plasmid>
    </source>
</reference>
<comment type="similarity">
    <text evidence="1 5">Belongs to the antibiotic N-acetyltransferase family.</text>
</comment>
<accession>A0AAU8BSB3</accession>
<organism evidence="6">
    <name type="scientific">Vibrio chaetopteri</name>
    <dbReference type="NCBI Taxonomy" id="3016528"/>
    <lineage>
        <taxon>Bacteria</taxon>
        <taxon>Pseudomonadati</taxon>
        <taxon>Pseudomonadota</taxon>
        <taxon>Gammaproteobacteria</taxon>
        <taxon>Vibrionales</taxon>
        <taxon>Vibrionaceae</taxon>
        <taxon>Vibrio</taxon>
    </lineage>
</organism>
<dbReference type="Pfam" id="PF02522">
    <property type="entry name" value="Antibiotic_NAT"/>
    <property type="match status" value="1"/>
</dbReference>
<keyword evidence="4 5" id="KW-0012">Acyltransferase</keyword>
<sequence>MLTKEDIVDQLGRLNIANKVVCFHSSFKSFGDVQGGPQTIIDAFLESGCTLVCPTFFYSAQTYPARINYLNNGIDYESVPEMCSVNYMGATSQIEPSMGVIAKMLLGIEYTTRTKHPTNSFAIAGKDKALLLANQSPFNVYSAYKAIYSENLPALVILAGVDFESCTPIHYAEELAGKSLFRRWAVQNGQVVEVEEGSCSDGFESLRPYVNKIESEIKIGDSLVRVYNFHCLVDTIAEAIVRDPSITHCGIENCHRCNDMVRGGRNKA</sequence>
<dbReference type="RefSeq" id="WP_353500423.1">
    <property type="nucleotide sequence ID" value="NZ_CP115922.1"/>
</dbReference>
<keyword evidence="6" id="KW-0614">Plasmid</keyword>
<protein>
    <recommendedName>
        <fullName evidence="2 5">Aminoglycoside N(3)-acetyltransferase</fullName>
        <ecNumber evidence="5">2.3.1.-</ecNumber>
    </recommendedName>
</protein>
<dbReference type="EMBL" id="CP115922">
    <property type="protein sequence ID" value="XCD19305.1"/>
    <property type="molecule type" value="Genomic_DNA"/>
</dbReference>
<dbReference type="GO" id="GO:0046353">
    <property type="term" value="F:aminoglycoside 3-N-acetyltransferase activity"/>
    <property type="evidence" value="ECO:0007669"/>
    <property type="project" value="UniProtKB-EC"/>
</dbReference>
<evidence type="ECO:0000256" key="4">
    <source>
        <dbReference type="ARBA" id="ARBA00023315"/>
    </source>
</evidence>
<dbReference type="PANTHER" id="PTHR11104">
    <property type="entry name" value="AMINOGLYCOSIDE N3-ACETYLTRANSFERASE"/>
    <property type="match status" value="1"/>
</dbReference>
<keyword evidence="3 5" id="KW-0808">Transferase</keyword>
<geneLocation type="plasmid" evidence="6">
    <name>p1</name>
</geneLocation>
<evidence type="ECO:0000256" key="2">
    <source>
        <dbReference type="ARBA" id="ARBA00012882"/>
    </source>
</evidence>
<keyword evidence="5" id="KW-0046">Antibiotic resistance</keyword>
<dbReference type="PANTHER" id="PTHR11104:SF0">
    <property type="entry name" value="SPBETA PROPHAGE-DERIVED AMINOGLYCOSIDE N(3')-ACETYLTRANSFERASE-LIKE PROTEIN YOKD"/>
    <property type="match status" value="1"/>
</dbReference>
<dbReference type="SUPFAM" id="SSF110710">
    <property type="entry name" value="TTHA0583/YokD-like"/>
    <property type="match status" value="1"/>
</dbReference>
<dbReference type="InterPro" id="IPR028345">
    <property type="entry name" value="Antibiotic_NAT-like"/>
</dbReference>
<evidence type="ECO:0000256" key="1">
    <source>
        <dbReference type="ARBA" id="ARBA00006383"/>
    </source>
</evidence>
<dbReference type="InterPro" id="IPR003679">
    <property type="entry name" value="Amioglycoside_AcTrfase"/>
</dbReference>
<gene>
    <name evidence="6" type="ORF">PG915_24420</name>
</gene>
<name>A0AAU8BSB3_9VIBR</name>
<dbReference type="AlphaFoldDB" id="A0AAU8BSB3"/>
<comment type="catalytic activity">
    <reaction evidence="5">
        <text>a 2-deoxystreptamine antibiotic + acetyl-CoA = an N(3)-acetyl-2-deoxystreptamine antibiotic + CoA + H(+)</text>
        <dbReference type="Rhea" id="RHEA:12665"/>
        <dbReference type="ChEBI" id="CHEBI:15378"/>
        <dbReference type="ChEBI" id="CHEBI:57287"/>
        <dbReference type="ChEBI" id="CHEBI:57288"/>
        <dbReference type="ChEBI" id="CHEBI:57921"/>
        <dbReference type="ChEBI" id="CHEBI:77452"/>
        <dbReference type="EC" id="2.3.1.81"/>
    </reaction>
</comment>
<dbReference type="GO" id="GO:0046677">
    <property type="term" value="P:response to antibiotic"/>
    <property type="evidence" value="ECO:0007669"/>
    <property type="project" value="UniProtKB-KW"/>
</dbReference>